<feature type="binding site" evidence="2">
    <location>
        <begin position="84"/>
        <end position="87"/>
    </location>
    <ligand>
        <name>substrate</name>
    </ligand>
</feature>
<dbReference type="InterPro" id="IPR050275">
    <property type="entry name" value="PGM_Phosphatase"/>
</dbReference>
<dbReference type="PANTHER" id="PTHR48100">
    <property type="entry name" value="BROAD-SPECIFICITY PHOSPHATASE YOR283W-RELATED"/>
    <property type="match status" value="1"/>
</dbReference>
<dbReference type="Proteomes" id="UP000194837">
    <property type="component" value="Unassembled WGS sequence"/>
</dbReference>
<comment type="caution">
    <text evidence="3">The sequence shown here is derived from an EMBL/GenBank/DDBJ whole genome shotgun (WGS) entry which is preliminary data.</text>
</comment>
<dbReference type="AlphaFoldDB" id="A0A251YCV8"/>
<proteinExistence type="predicted"/>
<reference evidence="3 4" key="1">
    <citation type="submission" date="2016-08" db="EMBL/GenBank/DDBJ databases">
        <title>Genome sequence of Clavibacter michiganensis spp strain CFBP7494.</title>
        <authorList>
            <person name="Thapa S.P."/>
            <person name="Coaker G."/>
            <person name="Jacques M.-A."/>
        </authorList>
    </citation>
    <scope>NUCLEOTIDE SEQUENCE [LARGE SCALE GENOMIC DNA]</scope>
    <source>
        <strain evidence="3">CFBP7494</strain>
    </source>
</reference>
<dbReference type="SMART" id="SM00855">
    <property type="entry name" value="PGAM"/>
    <property type="match status" value="1"/>
</dbReference>
<dbReference type="Gene3D" id="3.40.50.1240">
    <property type="entry name" value="Phosphoglycerate mutase-like"/>
    <property type="match status" value="1"/>
</dbReference>
<evidence type="ECO:0000256" key="2">
    <source>
        <dbReference type="PIRSR" id="PIRSR613078-2"/>
    </source>
</evidence>
<dbReference type="GO" id="GO:0005737">
    <property type="term" value="C:cytoplasm"/>
    <property type="evidence" value="ECO:0007669"/>
    <property type="project" value="TreeGrafter"/>
</dbReference>
<accession>A0A251YCV8</accession>
<dbReference type="CDD" id="cd07067">
    <property type="entry name" value="HP_PGM_like"/>
    <property type="match status" value="1"/>
</dbReference>
<evidence type="ECO:0000313" key="3">
    <source>
        <dbReference type="EMBL" id="OUE21898.1"/>
    </source>
</evidence>
<sequence>MREILLVTHPEATHHVEGRVGGWHDSALTPRGLAHAERIASALAARVPVGTPILTSDLRRTKQTADAIAAHVGGRPVAMPELREKSYGEGEGQPDAWFRKRFIPPPAHGERMDHDEGLAGAETKAEWVARVYRGMDEVMADPAPHRVIVTHGGSGTFVIARWIGMPLTALDVVAFRLPAGSITHLVEDDVFHNRAVATLGETAHLVD</sequence>
<gene>
    <name evidence="3" type="primary">gpmA_2</name>
    <name evidence="3" type="ORF">BFL34_00369</name>
</gene>
<evidence type="ECO:0000313" key="4">
    <source>
        <dbReference type="Proteomes" id="UP000194837"/>
    </source>
</evidence>
<dbReference type="InterPro" id="IPR013078">
    <property type="entry name" value="His_Pase_superF_clade-1"/>
</dbReference>
<protein>
    <submittedName>
        <fullName evidence="3">2,3-bisphosphoglycerate-dependent phosphoglycerate mutase</fullName>
    </submittedName>
</protein>
<evidence type="ECO:0000256" key="1">
    <source>
        <dbReference type="PIRSR" id="PIRSR613078-1"/>
    </source>
</evidence>
<organism evidence="3 4">
    <name type="scientific">Clavibacter michiganensis</name>
    <dbReference type="NCBI Taxonomy" id="28447"/>
    <lineage>
        <taxon>Bacteria</taxon>
        <taxon>Bacillati</taxon>
        <taxon>Actinomycetota</taxon>
        <taxon>Actinomycetes</taxon>
        <taxon>Micrococcales</taxon>
        <taxon>Microbacteriaceae</taxon>
        <taxon>Clavibacter</taxon>
    </lineage>
</organism>
<dbReference type="InterPro" id="IPR029033">
    <property type="entry name" value="His_PPase_superfam"/>
</dbReference>
<dbReference type="Pfam" id="PF00300">
    <property type="entry name" value="His_Phos_1"/>
    <property type="match status" value="1"/>
</dbReference>
<feature type="binding site" evidence="2">
    <location>
        <position position="60"/>
    </location>
    <ligand>
        <name>substrate</name>
    </ligand>
</feature>
<feature type="active site" description="Tele-phosphohistidine intermediate" evidence="1">
    <location>
        <position position="9"/>
    </location>
</feature>
<feature type="active site" description="Proton donor/acceptor" evidence="1">
    <location>
        <position position="84"/>
    </location>
</feature>
<dbReference type="SUPFAM" id="SSF53254">
    <property type="entry name" value="Phosphoglycerate mutase-like"/>
    <property type="match status" value="1"/>
</dbReference>
<dbReference type="PANTHER" id="PTHR48100:SF1">
    <property type="entry name" value="HISTIDINE PHOSPHATASE FAMILY PROTEIN-RELATED"/>
    <property type="match status" value="1"/>
</dbReference>
<name>A0A251YCV8_9MICO</name>
<dbReference type="RefSeq" id="WP_086520293.1">
    <property type="nucleotide sequence ID" value="NZ_MDJW01000006.1"/>
</dbReference>
<dbReference type="GO" id="GO:0016791">
    <property type="term" value="F:phosphatase activity"/>
    <property type="evidence" value="ECO:0007669"/>
    <property type="project" value="TreeGrafter"/>
</dbReference>
<dbReference type="EMBL" id="MDJW01000006">
    <property type="protein sequence ID" value="OUE21898.1"/>
    <property type="molecule type" value="Genomic_DNA"/>
</dbReference>